<comment type="caution">
    <text evidence="1">The sequence shown here is derived from an EMBL/GenBank/DDBJ whole genome shotgun (WGS) entry which is preliminary data.</text>
</comment>
<accession>A0AAV6G1E2</accession>
<evidence type="ECO:0000313" key="1">
    <source>
        <dbReference type="EMBL" id="KAG5267766.1"/>
    </source>
</evidence>
<dbReference type="EMBL" id="JADWDJ010000017">
    <property type="protein sequence ID" value="KAG5267766.1"/>
    <property type="molecule type" value="Genomic_DNA"/>
</dbReference>
<keyword evidence="2" id="KW-1185">Reference proteome</keyword>
<sequence length="91" mass="10348">MLDTETILRRNPKISGKERTHTSSKCSTCAFAESSLVEYLSSVQQRSIASRLGRLLWGFRAFTQTGRIVTLMDKGYAKRTLEVPYPCCVHY</sequence>
<reference evidence="1 2" key="1">
    <citation type="submission" date="2020-10" db="EMBL/GenBank/DDBJ databases">
        <title>Chromosome-scale genome assembly of the Allis shad, Alosa alosa.</title>
        <authorList>
            <person name="Margot Z."/>
            <person name="Christophe K."/>
            <person name="Cabau C."/>
            <person name="Louis A."/>
            <person name="Berthelot C."/>
            <person name="Parey E."/>
            <person name="Roest Crollius H."/>
            <person name="Montfort J."/>
            <person name="Robinson-Rechavi M."/>
            <person name="Bucao C."/>
            <person name="Bouchez O."/>
            <person name="Gislard M."/>
            <person name="Lluch J."/>
            <person name="Milhes M."/>
            <person name="Lampietro C."/>
            <person name="Lopez Roques C."/>
            <person name="Donnadieu C."/>
            <person name="Braasch I."/>
            <person name="Desvignes T."/>
            <person name="Postlethwait J."/>
            <person name="Bobe J."/>
            <person name="Guiguen Y."/>
        </authorList>
    </citation>
    <scope>NUCLEOTIDE SEQUENCE [LARGE SCALE GENOMIC DNA]</scope>
    <source>
        <strain evidence="1">M-15738</strain>
        <tissue evidence="1">Blood</tissue>
    </source>
</reference>
<gene>
    <name evidence="1" type="ORF">AALO_G00225450</name>
</gene>
<protein>
    <submittedName>
        <fullName evidence="1">Uncharacterized protein</fullName>
    </submittedName>
</protein>
<name>A0AAV6G1E2_9TELE</name>
<proteinExistence type="predicted"/>
<dbReference type="AlphaFoldDB" id="A0AAV6G1E2"/>
<evidence type="ECO:0000313" key="2">
    <source>
        <dbReference type="Proteomes" id="UP000823561"/>
    </source>
</evidence>
<dbReference type="Proteomes" id="UP000823561">
    <property type="component" value="Chromosome 17"/>
</dbReference>
<organism evidence="1 2">
    <name type="scientific">Alosa alosa</name>
    <name type="common">allis shad</name>
    <dbReference type="NCBI Taxonomy" id="278164"/>
    <lineage>
        <taxon>Eukaryota</taxon>
        <taxon>Metazoa</taxon>
        <taxon>Chordata</taxon>
        <taxon>Craniata</taxon>
        <taxon>Vertebrata</taxon>
        <taxon>Euteleostomi</taxon>
        <taxon>Actinopterygii</taxon>
        <taxon>Neopterygii</taxon>
        <taxon>Teleostei</taxon>
        <taxon>Clupei</taxon>
        <taxon>Clupeiformes</taxon>
        <taxon>Clupeoidei</taxon>
        <taxon>Clupeidae</taxon>
        <taxon>Alosa</taxon>
    </lineage>
</organism>